<evidence type="ECO:0000256" key="2">
    <source>
        <dbReference type="ARBA" id="ARBA00023136"/>
    </source>
</evidence>
<evidence type="ECO:0000313" key="5">
    <source>
        <dbReference type="EMBL" id="GAA2383700.1"/>
    </source>
</evidence>
<evidence type="ECO:0008006" key="7">
    <source>
        <dbReference type="Google" id="ProtNLM"/>
    </source>
</evidence>
<feature type="compositionally biased region" description="Basic residues" evidence="3">
    <location>
        <begin position="78"/>
        <end position="91"/>
    </location>
</feature>
<comment type="subcellular location">
    <subcellularLocation>
        <location evidence="1">Membrane</location>
    </subcellularLocation>
</comment>
<dbReference type="PANTHER" id="PTHR37042:SF4">
    <property type="entry name" value="OUTER MEMBRANE PROTEIN RV1973"/>
    <property type="match status" value="1"/>
</dbReference>
<proteinExistence type="predicted"/>
<feature type="transmembrane region" description="Helical" evidence="4">
    <location>
        <begin position="100"/>
        <end position="124"/>
    </location>
</feature>
<keyword evidence="4" id="KW-0812">Transmembrane</keyword>
<dbReference type="Proteomes" id="UP001501170">
    <property type="component" value="Unassembled WGS sequence"/>
</dbReference>
<dbReference type="RefSeq" id="WP_006894249.1">
    <property type="nucleotide sequence ID" value="NZ_BAAARB010000013.1"/>
</dbReference>
<feature type="compositionally biased region" description="Acidic residues" evidence="3">
    <location>
        <begin position="40"/>
        <end position="54"/>
    </location>
</feature>
<gene>
    <name evidence="5" type="ORF">GCM10009855_24890</name>
</gene>
<reference evidence="6" key="1">
    <citation type="journal article" date="2019" name="Int. J. Syst. Evol. Microbiol.">
        <title>The Global Catalogue of Microorganisms (GCM) 10K type strain sequencing project: providing services to taxonomists for standard genome sequencing and annotation.</title>
        <authorList>
            <consortium name="The Broad Institute Genomics Platform"/>
            <consortium name="The Broad Institute Genome Sequencing Center for Infectious Disease"/>
            <person name="Wu L."/>
            <person name="Ma J."/>
        </authorList>
    </citation>
    <scope>NUCLEOTIDE SEQUENCE [LARGE SCALE GENOMIC DNA]</scope>
    <source>
        <strain evidence="6">JCM 16227</strain>
    </source>
</reference>
<keyword evidence="2 4" id="KW-0472">Membrane</keyword>
<evidence type="ECO:0000313" key="6">
    <source>
        <dbReference type="Proteomes" id="UP001501170"/>
    </source>
</evidence>
<sequence length="258" mass="28990">MVRPDHEDGGVLNSPEDDVVRRSSPLSRRRKKPKKSEAEPAVETETEQPAEPVDEAPAAEPEPEPDPEEVERSAGYRERRRSRGVVRKSTRQKAGDGSKLMIVAVVLTSLVLVIGAVLSGVFGYQYHQIEQQRQWRAEYSTFAQQMVVSMTTLDPQNADQMYKNAIDKTSGRAKQMFQENMKQVADMVRKGDLVTKTTILADAVSKADEDEGSVLIVYGWEGHPKNDPKSSESTTFRARVDMTRINGELKMTYFDWVA</sequence>
<comment type="caution">
    <text evidence="5">The sequence shown here is derived from an EMBL/GenBank/DDBJ whole genome shotgun (WGS) entry which is preliminary data.</text>
</comment>
<feature type="region of interest" description="Disordered" evidence="3">
    <location>
        <begin position="1"/>
        <end position="93"/>
    </location>
</feature>
<evidence type="ECO:0000256" key="4">
    <source>
        <dbReference type="SAM" id="Phobius"/>
    </source>
</evidence>
<keyword evidence="4" id="KW-1133">Transmembrane helix</keyword>
<dbReference type="EMBL" id="BAAARB010000013">
    <property type="protein sequence ID" value="GAA2383700.1"/>
    <property type="molecule type" value="Genomic_DNA"/>
</dbReference>
<name>A0ABP5UMU5_9ACTN</name>
<dbReference type="PANTHER" id="PTHR37042">
    <property type="entry name" value="OUTER MEMBRANE PROTEIN RV1973"/>
    <property type="match status" value="1"/>
</dbReference>
<organism evidence="5 6">
    <name type="scientific">Gordonia cholesterolivorans</name>
    <dbReference type="NCBI Taxonomy" id="559625"/>
    <lineage>
        <taxon>Bacteria</taxon>
        <taxon>Bacillati</taxon>
        <taxon>Actinomycetota</taxon>
        <taxon>Actinomycetes</taxon>
        <taxon>Mycobacteriales</taxon>
        <taxon>Gordoniaceae</taxon>
        <taxon>Gordonia</taxon>
    </lineage>
</organism>
<accession>A0ABP5UMU5</accession>
<evidence type="ECO:0000256" key="1">
    <source>
        <dbReference type="ARBA" id="ARBA00004370"/>
    </source>
</evidence>
<protein>
    <recommendedName>
        <fullName evidence="7">Mce-associated membrane protein</fullName>
    </recommendedName>
</protein>
<keyword evidence="6" id="KW-1185">Reference proteome</keyword>
<evidence type="ECO:0000256" key="3">
    <source>
        <dbReference type="SAM" id="MobiDB-lite"/>
    </source>
</evidence>